<dbReference type="Pfam" id="PF02571">
    <property type="entry name" value="CbiJ"/>
    <property type="match status" value="1"/>
</dbReference>
<dbReference type="PANTHER" id="PTHR36925:SF1">
    <property type="entry name" value="COBALT-PRECORRIN-6A REDUCTASE"/>
    <property type="match status" value="1"/>
</dbReference>
<dbReference type="InterPro" id="IPR003723">
    <property type="entry name" value="Precorrin-6x_reduct"/>
</dbReference>
<accession>A0AAU8PQP9</accession>
<dbReference type="GO" id="GO:0016994">
    <property type="term" value="F:precorrin-6A reductase activity"/>
    <property type="evidence" value="ECO:0007669"/>
    <property type="project" value="InterPro"/>
</dbReference>
<name>A0AAU8PQP9_CORPS</name>
<dbReference type="EMBL" id="CP003540">
    <property type="protein sequence ID" value="AFK16670.1"/>
    <property type="molecule type" value="Genomic_DNA"/>
</dbReference>
<proteinExistence type="predicted"/>
<dbReference type="EC" id="1.3.1.106" evidence="4"/>
<reference evidence="4 5" key="1">
    <citation type="journal article" date="2013" name="J. Biotechnol.">
        <title>Genome sequence of Corynebacterium pseudotuberculosis biovar equi strain 258 and prediction of antigenic targets to improve biotechnological vaccine production.</title>
        <authorList>
            <person name="Soares S.C."/>
            <person name="Trost E."/>
            <person name="Ramos R.T."/>
            <person name="Carneiro A.R."/>
            <person name="Santos A.R."/>
            <person name="Pinto A.C."/>
            <person name="Barbosa E."/>
            <person name="Aburjaile F."/>
            <person name="Ali A."/>
            <person name="Diniz C.A."/>
            <person name="Hassan S.S."/>
            <person name="Fiaux K."/>
            <person name="Guimaraes L.C."/>
            <person name="Bakhtiar S.M."/>
            <person name="Pereira U."/>
            <person name="Almeida S.S."/>
            <person name="Abreu V.A."/>
            <person name="Rocha F.S."/>
            <person name="Dorella F.A."/>
            <person name="Miyoshi A."/>
            <person name="Silva A."/>
            <person name="Azevedo V."/>
            <person name="Tauch A."/>
        </authorList>
    </citation>
    <scope>NUCLEOTIDE SEQUENCE [LARGE SCALE GENOMIC DNA]</scope>
    <source>
        <strain evidence="4 5">258</strain>
    </source>
</reference>
<dbReference type="KEGG" id="coe:CP258_05330"/>
<dbReference type="GO" id="GO:0009236">
    <property type="term" value="P:cobalamin biosynthetic process"/>
    <property type="evidence" value="ECO:0007669"/>
    <property type="project" value="UniProtKB-KW"/>
</dbReference>
<evidence type="ECO:0000313" key="5">
    <source>
        <dbReference type="Proteomes" id="UP000006465"/>
    </source>
</evidence>
<dbReference type="PANTHER" id="PTHR36925">
    <property type="entry name" value="COBALT-PRECORRIN-6A REDUCTASE"/>
    <property type="match status" value="1"/>
</dbReference>
<dbReference type="AlphaFoldDB" id="A0AAU8PQP9"/>
<dbReference type="PROSITE" id="PS51014">
    <property type="entry name" value="COBK_CBIJ"/>
    <property type="match status" value="1"/>
</dbReference>
<keyword evidence="2" id="KW-0169">Cobalamin biosynthesis</keyword>
<evidence type="ECO:0000313" key="4">
    <source>
        <dbReference type="EMBL" id="AFK16670.1"/>
    </source>
</evidence>
<dbReference type="NCBIfam" id="NF005968">
    <property type="entry name" value="PRK08057.1-2"/>
    <property type="match status" value="1"/>
</dbReference>
<protein>
    <submittedName>
        <fullName evidence="4">Cobalt-precorrin-6A reductase</fullName>
        <ecNumber evidence="4">1.3.1.106</ecNumber>
    </submittedName>
</protein>
<evidence type="ECO:0000256" key="2">
    <source>
        <dbReference type="ARBA" id="ARBA00022573"/>
    </source>
</evidence>
<sequence length="243" mass="26270">MRALILGGTGEAREVDQMLYDAGWHVTSSLAGRVANPKLPVGEVRIGGFGGPMGLTQWLIKEGVEVVIDATHPFAERISISAAEATRATGIPLIALHRPAWTAAPRDRWRTVSSVAQAASLAARDYHHIFLTIGRQQLAPFAEDPHNLYVVRTVEPPQVPLPPRHRLIMSRGPFTVTDEKKLMVDNQIDCVVTKNSGGPLTSAKLDAARELGVDVIMIQRPVLPPAAYTATSAAEVIDVLQTL</sequence>
<evidence type="ECO:0000256" key="1">
    <source>
        <dbReference type="ARBA" id="ARBA00004953"/>
    </source>
</evidence>
<evidence type="ECO:0000256" key="3">
    <source>
        <dbReference type="ARBA" id="ARBA00023002"/>
    </source>
</evidence>
<comment type="pathway">
    <text evidence="1">Cofactor biosynthesis; adenosylcobalamin biosynthesis.</text>
</comment>
<dbReference type="NCBIfam" id="TIGR00715">
    <property type="entry name" value="precor6x_red"/>
    <property type="match status" value="1"/>
</dbReference>
<organism evidence="4 5">
    <name type="scientific">Corynebacterium pseudotuberculosis 258</name>
    <dbReference type="NCBI Taxonomy" id="1168865"/>
    <lineage>
        <taxon>Bacteria</taxon>
        <taxon>Bacillati</taxon>
        <taxon>Actinomycetota</taxon>
        <taxon>Actinomycetes</taxon>
        <taxon>Mycobacteriales</taxon>
        <taxon>Corynebacteriaceae</taxon>
        <taxon>Corynebacterium</taxon>
    </lineage>
</organism>
<keyword evidence="3 4" id="KW-0560">Oxidoreductase</keyword>
<gene>
    <name evidence="4" type="ORF">CP258_05330</name>
</gene>
<dbReference type="RefSeq" id="WP_014732956.1">
    <property type="nucleotide sequence ID" value="NC_017945.3"/>
</dbReference>
<dbReference type="Proteomes" id="UP000006465">
    <property type="component" value="Chromosome"/>
</dbReference>